<dbReference type="AlphaFoldDB" id="A0A1E3KZV6"/>
<comment type="caution">
    <text evidence="7">The sequence shown here is derived from an EMBL/GenBank/DDBJ whole genome shotgun (WGS) entry which is preliminary data.</text>
</comment>
<gene>
    <name evidence="7" type="ORF">PTI45_03713</name>
</gene>
<dbReference type="PANTHER" id="PTHR32196">
    <property type="entry name" value="ABC TRANSPORTER PERMEASE PROTEIN YPHD-RELATED-RELATED"/>
    <property type="match status" value="1"/>
</dbReference>
<keyword evidence="8" id="KW-1185">Reference proteome</keyword>
<evidence type="ECO:0000256" key="3">
    <source>
        <dbReference type="ARBA" id="ARBA00022692"/>
    </source>
</evidence>
<dbReference type="GO" id="GO:0022857">
    <property type="term" value="F:transmembrane transporter activity"/>
    <property type="evidence" value="ECO:0007669"/>
    <property type="project" value="InterPro"/>
</dbReference>
<evidence type="ECO:0000256" key="4">
    <source>
        <dbReference type="ARBA" id="ARBA00022989"/>
    </source>
</evidence>
<keyword evidence="2" id="KW-1003">Cell membrane</keyword>
<accession>A0A1E3KZV6</accession>
<dbReference type="CDD" id="cd06574">
    <property type="entry name" value="TM_PBP1_branched-chain-AA_like"/>
    <property type="match status" value="1"/>
</dbReference>
<feature type="transmembrane region" description="Helical" evidence="6">
    <location>
        <begin position="262"/>
        <end position="281"/>
    </location>
</feature>
<keyword evidence="4 6" id="KW-1133">Transmembrane helix</keyword>
<protein>
    <recommendedName>
        <fullName evidence="9">ABC transporter permease</fullName>
    </recommendedName>
</protein>
<dbReference type="RefSeq" id="WP_069329051.1">
    <property type="nucleotide sequence ID" value="NZ_MDER01000070.1"/>
</dbReference>
<feature type="transmembrane region" description="Helical" evidence="6">
    <location>
        <begin position="128"/>
        <end position="146"/>
    </location>
</feature>
<dbReference type="STRING" id="1886670.PTI45_03713"/>
<evidence type="ECO:0000256" key="5">
    <source>
        <dbReference type="ARBA" id="ARBA00023136"/>
    </source>
</evidence>
<sequence length="311" mass="32652">MELFLKIGEGSIQLGLLYALLALGVYITFRILDFPDLTVDGSFTTGSAIAAVMIVHGFSPWLACLGAFAGGLVAGACTGLLHTKGKINGLLSGILMMIALYSINLRILGSPNVSIFGSDMVFDHISPITLMLIIVIAFKLLLDAFLRTDMGLALRATGDNKQMIRSLGANTDTTTIIGVSLSNGLVALSGAFVAQTSTFADATSGIGMIVIGLASVIIGEAIFGAKTVFRATLAVILGSIVYRIVVTAALRIEWFEASDLKLITAVIVIIALVFPAVRSKVKQKGLAKKRSAELLSNIQTAPYSKPTGGEQ</sequence>
<dbReference type="GO" id="GO:0005886">
    <property type="term" value="C:plasma membrane"/>
    <property type="evidence" value="ECO:0007669"/>
    <property type="project" value="UniProtKB-SubCell"/>
</dbReference>
<dbReference type="InterPro" id="IPR001851">
    <property type="entry name" value="ABC_transp_permease"/>
</dbReference>
<dbReference type="EMBL" id="MDER01000070">
    <property type="protein sequence ID" value="ODP26984.1"/>
    <property type="molecule type" value="Genomic_DNA"/>
</dbReference>
<feature type="transmembrane region" description="Helical" evidence="6">
    <location>
        <begin position="231"/>
        <end position="250"/>
    </location>
</feature>
<organism evidence="7 8">
    <name type="scientific">Paenibacillus nuruki</name>
    <dbReference type="NCBI Taxonomy" id="1886670"/>
    <lineage>
        <taxon>Bacteria</taxon>
        <taxon>Bacillati</taxon>
        <taxon>Bacillota</taxon>
        <taxon>Bacilli</taxon>
        <taxon>Bacillales</taxon>
        <taxon>Paenibacillaceae</taxon>
        <taxon>Paenibacillus</taxon>
    </lineage>
</organism>
<evidence type="ECO:0000313" key="7">
    <source>
        <dbReference type="EMBL" id="ODP26984.1"/>
    </source>
</evidence>
<dbReference type="Pfam" id="PF02653">
    <property type="entry name" value="BPD_transp_2"/>
    <property type="match status" value="1"/>
</dbReference>
<keyword evidence="5 6" id="KW-0472">Membrane</keyword>
<reference evidence="7 8" key="1">
    <citation type="submission" date="2016-08" db="EMBL/GenBank/DDBJ databases">
        <title>Genome sequencing of Paenibacillus sp. TI45-13ar, isolated from Korean traditional nuruk.</title>
        <authorList>
            <person name="Kim S.-J."/>
        </authorList>
    </citation>
    <scope>NUCLEOTIDE SEQUENCE [LARGE SCALE GENOMIC DNA]</scope>
    <source>
        <strain evidence="7 8">TI45-13ar</strain>
    </source>
</reference>
<feature type="transmembrane region" description="Helical" evidence="6">
    <location>
        <begin position="49"/>
        <end position="75"/>
    </location>
</feature>
<comment type="subcellular location">
    <subcellularLocation>
        <location evidence="1">Cell membrane</location>
        <topology evidence="1">Multi-pass membrane protein</topology>
    </subcellularLocation>
</comment>
<evidence type="ECO:0000256" key="1">
    <source>
        <dbReference type="ARBA" id="ARBA00004651"/>
    </source>
</evidence>
<feature type="transmembrane region" description="Helical" evidence="6">
    <location>
        <begin position="205"/>
        <end position="224"/>
    </location>
</feature>
<keyword evidence="3 6" id="KW-0812">Transmembrane</keyword>
<evidence type="ECO:0000313" key="8">
    <source>
        <dbReference type="Proteomes" id="UP000094578"/>
    </source>
</evidence>
<name>A0A1E3KZV6_9BACL</name>
<dbReference type="PATRIC" id="fig|1886670.3.peg.3737"/>
<feature type="transmembrane region" description="Helical" evidence="6">
    <location>
        <begin position="87"/>
        <end position="108"/>
    </location>
</feature>
<evidence type="ECO:0008006" key="9">
    <source>
        <dbReference type="Google" id="ProtNLM"/>
    </source>
</evidence>
<feature type="transmembrane region" description="Helical" evidence="6">
    <location>
        <begin position="12"/>
        <end position="29"/>
    </location>
</feature>
<dbReference type="PANTHER" id="PTHR32196:SF69">
    <property type="entry name" value="BRANCHED-CHAIN AMINO ACID TRANSPORT SYSTEM, PERMEASE PROTEIN"/>
    <property type="match status" value="1"/>
</dbReference>
<evidence type="ECO:0000256" key="6">
    <source>
        <dbReference type="SAM" id="Phobius"/>
    </source>
</evidence>
<dbReference type="Proteomes" id="UP000094578">
    <property type="component" value="Unassembled WGS sequence"/>
</dbReference>
<feature type="transmembrane region" description="Helical" evidence="6">
    <location>
        <begin position="167"/>
        <end position="193"/>
    </location>
</feature>
<evidence type="ECO:0000256" key="2">
    <source>
        <dbReference type="ARBA" id="ARBA00022475"/>
    </source>
</evidence>
<proteinExistence type="predicted"/>